<dbReference type="RefSeq" id="WP_267263653.1">
    <property type="nucleotide sequence ID" value="NZ_JAOVZW010000001.1"/>
</dbReference>
<dbReference type="Proteomes" id="UP001073122">
    <property type="component" value="Unassembled WGS sequence"/>
</dbReference>
<dbReference type="InterPro" id="IPR029044">
    <property type="entry name" value="Nucleotide-diphossugar_trans"/>
</dbReference>
<name>A0ABT3XJJ9_9FLAO</name>
<sequence>MAVSDAPLVSIGVLCYNTGKYVVESLDCIKRQNYPNVELIIIDDCSTDEVSVSYIKDWLDQNQDLGYKTYVNFRQKNEGVHAGLNEILDKSTGKYLAFISDDLWSDDKLIKQVDHLEKLGEDYALYYGKMLSIDKDSQLLKEEKHQHYFPSDSELPKGDVFAHCINNFSFWIQSCTMRLDLLKKINFKFNENYISEDWHLILGIARNYKIYGDSNVSAYYRWLENSITRQLWQEKNMHNIYFSQFDMIFSFLNHSKNNSLDNLVITKKLMNLLLGINCYNYTIKLTLLRKYFLLVSKSKNKRYLIERFSQILKTMYR</sequence>
<gene>
    <name evidence="2" type="ORF">OF897_00095</name>
</gene>
<dbReference type="PANTHER" id="PTHR22916:SF3">
    <property type="entry name" value="UDP-GLCNAC:BETAGAL BETA-1,3-N-ACETYLGLUCOSAMINYLTRANSFERASE-LIKE PROTEIN 1"/>
    <property type="match status" value="1"/>
</dbReference>
<evidence type="ECO:0000313" key="2">
    <source>
        <dbReference type="EMBL" id="MCX8522321.1"/>
    </source>
</evidence>
<dbReference type="SUPFAM" id="SSF53448">
    <property type="entry name" value="Nucleotide-diphospho-sugar transferases"/>
    <property type="match status" value="1"/>
</dbReference>
<dbReference type="InterPro" id="IPR001173">
    <property type="entry name" value="Glyco_trans_2-like"/>
</dbReference>
<comment type="caution">
    <text evidence="2">The sequence shown here is derived from an EMBL/GenBank/DDBJ whole genome shotgun (WGS) entry which is preliminary data.</text>
</comment>
<feature type="domain" description="Glycosyltransferase 2-like" evidence="1">
    <location>
        <begin position="10"/>
        <end position="125"/>
    </location>
</feature>
<accession>A0ABT3XJJ9</accession>
<reference evidence="2" key="1">
    <citation type="submission" date="2022-10" db="EMBL/GenBank/DDBJ databases">
        <title>Chryseobacterium sp. nov., a novel bacterial species.</title>
        <authorList>
            <person name="Cao Y."/>
        </authorList>
    </citation>
    <scope>NUCLEOTIDE SEQUENCE</scope>
    <source>
        <strain evidence="2">CCTCC AB2015118</strain>
    </source>
</reference>
<dbReference type="Gene3D" id="3.90.550.10">
    <property type="entry name" value="Spore Coat Polysaccharide Biosynthesis Protein SpsA, Chain A"/>
    <property type="match status" value="1"/>
</dbReference>
<evidence type="ECO:0000313" key="3">
    <source>
        <dbReference type="Proteomes" id="UP001073122"/>
    </source>
</evidence>
<evidence type="ECO:0000259" key="1">
    <source>
        <dbReference type="Pfam" id="PF00535"/>
    </source>
</evidence>
<dbReference type="EMBL" id="JAOVZW010000001">
    <property type="protein sequence ID" value="MCX8522321.1"/>
    <property type="molecule type" value="Genomic_DNA"/>
</dbReference>
<dbReference type="PANTHER" id="PTHR22916">
    <property type="entry name" value="GLYCOSYLTRANSFERASE"/>
    <property type="match status" value="1"/>
</dbReference>
<proteinExistence type="predicted"/>
<dbReference type="Pfam" id="PF00535">
    <property type="entry name" value="Glycos_transf_2"/>
    <property type="match status" value="1"/>
</dbReference>
<protein>
    <submittedName>
        <fullName evidence="2">Glycosyltransferase family 2 protein</fullName>
    </submittedName>
</protein>
<keyword evidence="3" id="KW-1185">Reference proteome</keyword>
<organism evidence="2 3">
    <name type="scientific">Chryseobacterium formosus</name>
    <dbReference type="NCBI Taxonomy" id="1537363"/>
    <lineage>
        <taxon>Bacteria</taxon>
        <taxon>Pseudomonadati</taxon>
        <taxon>Bacteroidota</taxon>
        <taxon>Flavobacteriia</taxon>
        <taxon>Flavobacteriales</taxon>
        <taxon>Weeksellaceae</taxon>
        <taxon>Chryseobacterium group</taxon>
        <taxon>Chryseobacterium</taxon>
    </lineage>
</organism>